<keyword evidence="7" id="KW-1185">Reference proteome</keyword>
<dbReference type="PANTHER" id="PTHR30427:SF1">
    <property type="entry name" value="TRANSCRIPTIONAL ACTIVATOR PROTEIN LYSR"/>
    <property type="match status" value="1"/>
</dbReference>
<dbReference type="Pfam" id="PF03466">
    <property type="entry name" value="LysR_substrate"/>
    <property type="match status" value="1"/>
</dbReference>
<dbReference type="RefSeq" id="WP_124926382.1">
    <property type="nucleotide sequence ID" value="NZ_BMOH01000002.1"/>
</dbReference>
<dbReference type="AlphaFoldDB" id="A0A3P1SP20"/>
<dbReference type="GO" id="GO:0010628">
    <property type="term" value="P:positive regulation of gene expression"/>
    <property type="evidence" value="ECO:0007669"/>
    <property type="project" value="TreeGrafter"/>
</dbReference>
<sequence>MNAKQISAFRAVMISGSMVGAAKMLYISQPAVTRLIKDLEETCGFALFERRSSRLFPTPEAEALYLEVKRHFMGLDQLSQSVDQIKTLRTGRLRIAAMPALAYSILPRVVSGFLRQHEEVSLTLNPCTSIEAAKLIGSQQFDLGIVMLPVDTREISFYRCYRTACKLICRNDHRFSAQSSVDATELNNEPFVTIGEQNPLTRYRIDAAFQANNIKPNQLVETPMFNTAQALVSEGLGVSIVDPYTAHMFTEQGGISRDFNADIPFYFGFIYPINKQISTLAEEFINSFEIQTANITSTEQISPEDIDLK</sequence>
<dbReference type="InterPro" id="IPR000847">
    <property type="entry name" value="LysR_HTH_N"/>
</dbReference>
<dbReference type="Gene3D" id="3.40.190.290">
    <property type="match status" value="1"/>
</dbReference>
<dbReference type="CDD" id="cd08415">
    <property type="entry name" value="PBP2_LysR_opines_like"/>
    <property type="match status" value="1"/>
</dbReference>
<dbReference type="Proteomes" id="UP000267535">
    <property type="component" value="Unassembled WGS sequence"/>
</dbReference>
<reference evidence="6 7" key="1">
    <citation type="submission" date="2018-11" db="EMBL/GenBank/DDBJ databases">
        <title>The draft genome sequence of Amphritea balenae JAMM 1525T.</title>
        <authorList>
            <person name="Fang Z."/>
            <person name="Zhang Y."/>
            <person name="Han X."/>
        </authorList>
    </citation>
    <scope>NUCLEOTIDE SEQUENCE [LARGE SCALE GENOMIC DNA]</scope>
    <source>
        <strain evidence="6 7">JAMM 1525</strain>
    </source>
</reference>
<keyword evidence="2" id="KW-0805">Transcription regulation</keyword>
<organism evidence="6 7">
    <name type="scientific">Amphritea balenae</name>
    <dbReference type="NCBI Taxonomy" id="452629"/>
    <lineage>
        <taxon>Bacteria</taxon>
        <taxon>Pseudomonadati</taxon>
        <taxon>Pseudomonadota</taxon>
        <taxon>Gammaproteobacteria</taxon>
        <taxon>Oceanospirillales</taxon>
        <taxon>Oceanospirillaceae</taxon>
        <taxon>Amphritea</taxon>
    </lineage>
</organism>
<accession>A0A3P1SP20</accession>
<dbReference type="InterPro" id="IPR037424">
    <property type="entry name" value="NocR_PBP2"/>
</dbReference>
<dbReference type="Pfam" id="PF00126">
    <property type="entry name" value="HTH_1"/>
    <property type="match status" value="1"/>
</dbReference>
<gene>
    <name evidence="6" type="ORF">EHS89_11895</name>
</gene>
<dbReference type="GO" id="GO:0003700">
    <property type="term" value="F:DNA-binding transcription factor activity"/>
    <property type="evidence" value="ECO:0007669"/>
    <property type="project" value="InterPro"/>
</dbReference>
<evidence type="ECO:0000256" key="4">
    <source>
        <dbReference type="ARBA" id="ARBA00023163"/>
    </source>
</evidence>
<evidence type="ECO:0000256" key="2">
    <source>
        <dbReference type="ARBA" id="ARBA00023015"/>
    </source>
</evidence>
<dbReference type="Gene3D" id="1.10.10.10">
    <property type="entry name" value="Winged helix-like DNA-binding domain superfamily/Winged helix DNA-binding domain"/>
    <property type="match status" value="1"/>
</dbReference>
<dbReference type="EMBL" id="RQXV01000006">
    <property type="protein sequence ID" value="RRC98883.1"/>
    <property type="molecule type" value="Genomic_DNA"/>
</dbReference>
<dbReference type="PANTHER" id="PTHR30427">
    <property type="entry name" value="TRANSCRIPTIONAL ACTIVATOR PROTEIN LYSR"/>
    <property type="match status" value="1"/>
</dbReference>
<dbReference type="PROSITE" id="PS50931">
    <property type="entry name" value="HTH_LYSR"/>
    <property type="match status" value="1"/>
</dbReference>
<feature type="domain" description="HTH lysR-type" evidence="5">
    <location>
        <begin position="1"/>
        <end position="58"/>
    </location>
</feature>
<dbReference type="PRINTS" id="PR00039">
    <property type="entry name" value="HTHLYSR"/>
</dbReference>
<evidence type="ECO:0000256" key="1">
    <source>
        <dbReference type="ARBA" id="ARBA00009437"/>
    </source>
</evidence>
<evidence type="ECO:0000256" key="3">
    <source>
        <dbReference type="ARBA" id="ARBA00023125"/>
    </source>
</evidence>
<evidence type="ECO:0000313" key="6">
    <source>
        <dbReference type="EMBL" id="RRC98883.1"/>
    </source>
</evidence>
<evidence type="ECO:0000313" key="7">
    <source>
        <dbReference type="Proteomes" id="UP000267535"/>
    </source>
</evidence>
<keyword evidence="3" id="KW-0238">DNA-binding</keyword>
<proteinExistence type="inferred from homology"/>
<name>A0A3P1SP20_9GAMM</name>
<protein>
    <submittedName>
        <fullName evidence="6">LysR family transcriptional regulator</fullName>
    </submittedName>
</protein>
<comment type="similarity">
    <text evidence="1">Belongs to the LysR transcriptional regulatory family.</text>
</comment>
<comment type="caution">
    <text evidence="6">The sequence shown here is derived from an EMBL/GenBank/DDBJ whole genome shotgun (WGS) entry which is preliminary data.</text>
</comment>
<dbReference type="InterPro" id="IPR036388">
    <property type="entry name" value="WH-like_DNA-bd_sf"/>
</dbReference>
<dbReference type="OrthoDB" id="6624490at2"/>
<dbReference type="InterPro" id="IPR036390">
    <property type="entry name" value="WH_DNA-bd_sf"/>
</dbReference>
<evidence type="ECO:0000259" key="5">
    <source>
        <dbReference type="PROSITE" id="PS50931"/>
    </source>
</evidence>
<keyword evidence="4" id="KW-0804">Transcription</keyword>
<dbReference type="GO" id="GO:0043565">
    <property type="term" value="F:sequence-specific DNA binding"/>
    <property type="evidence" value="ECO:0007669"/>
    <property type="project" value="TreeGrafter"/>
</dbReference>
<dbReference type="InterPro" id="IPR005119">
    <property type="entry name" value="LysR_subst-bd"/>
</dbReference>
<dbReference type="SUPFAM" id="SSF53850">
    <property type="entry name" value="Periplasmic binding protein-like II"/>
    <property type="match status" value="1"/>
</dbReference>
<dbReference type="SUPFAM" id="SSF46785">
    <property type="entry name" value="Winged helix' DNA-binding domain"/>
    <property type="match status" value="1"/>
</dbReference>